<evidence type="ECO:0000313" key="2">
    <source>
        <dbReference type="EMBL" id="SVE42180.1"/>
    </source>
</evidence>
<dbReference type="EMBL" id="UINC01216160">
    <property type="protein sequence ID" value="SVE42180.1"/>
    <property type="molecule type" value="Genomic_DNA"/>
</dbReference>
<feature type="non-terminal residue" evidence="2">
    <location>
        <position position="1"/>
    </location>
</feature>
<reference evidence="2" key="1">
    <citation type="submission" date="2018-05" db="EMBL/GenBank/DDBJ databases">
        <authorList>
            <person name="Lanie J.A."/>
            <person name="Ng W.-L."/>
            <person name="Kazmierczak K.M."/>
            <person name="Andrzejewski T.M."/>
            <person name="Davidsen T.M."/>
            <person name="Wayne K.J."/>
            <person name="Tettelin H."/>
            <person name="Glass J.I."/>
            <person name="Rusch D."/>
            <person name="Podicherti R."/>
            <person name="Tsui H.-C.T."/>
            <person name="Winkler M.E."/>
        </authorList>
    </citation>
    <scope>NUCLEOTIDE SEQUENCE</scope>
</reference>
<sequence length="69" mass="7453">VAQSFDGIEMSRSAGWINAEDQAHGYGQAESQKNGPFGNDCRGVHDVVTEGREQPPAHYSNPATDQAKH</sequence>
<organism evidence="2">
    <name type="scientific">marine metagenome</name>
    <dbReference type="NCBI Taxonomy" id="408172"/>
    <lineage>
        <taxon>unclassified sequences</taxon>
        <taxon>metagenomes</taxon>
        <taxon>ecological metagenomes</taxon>
    </lineage>
</organism>
<dbReference type="AlphaFoldDB" id="A0A383DCY0"/>
<proteinExistence type="predicted"/>
<feature type="compositionally biased region" description="Basic and acidic residues" evidence="1">
    <location>
        <begin position="42"/>
        <end position="55"/>
    </location>
</feature>
<feature type="non-terminal residue" evidence="2">
    <location>
        <position position="69"/>
    </location>
</feature>
<protein>
    <submittedName>
        <fullName evidence="2">Uncharacterized protein</fullName>
    </submittedName>
</protein>
<gene>
    <name evidence="2" type="ORF">METZ01_LOCUS495034</name>
</gene>
<feature type="region of interest" description="Disordered" evidence="1">
    <location>
        <begin position="21"/>
        <end position="69"/>
    </location>
</feature>
<accession>A0A383DCY0</accession>
<evidence type="ECO:0000256" key="1">
    <source>
        <dbReference type="SAM" id="MobiDB-lite"/>
    </source>
</evidence>
<name>A0A383DCY0_9ZZZZ</name>